<dbReference type="OrthoDB" id="10257697at2759"/>
<sequence>SLGSVLKAIASALVIVPALSYLIMDGESFTFGYHPAWARWDYWEKPTIRVFTDEQLSLHDGRDPTLPLLLAINGSVFDVSSNPTTYGPGGGYSVFTGADAARGFVTGCFKEDRTWDLRGVEGMFLELDDELDLFESGHWSELKVGGLREGRKKELRQRAEKRRAAAWEKVVGTINHWDKFFRNHEKYKYVGEVRHRDLSGEPVRSICANALKKRPP</sequence>
<dbReference type="PANTHER" id="PTHR10281">
    <property type="entry name" value="MEMBRANE-ASSOCIATED PROGESTERONE RECEPTOR COMPONENT-RELATED"/>
    <property type="match status" value="1"/>
</dbReference>
<dbReference type="Proteomes" id="UP000267821">
    <property type="component" value="Unassembled WGS sequence"/>
</dbReference>
<evidence type="ECO:0000259" key="2">
    <source>
        <dbReference type="SMART" id="SM01117"/>
    </source>
</evidence>
<feature type="non-terminal residue" evidence="3">
    <location>
        <position position="216"/>
    </location>
</feature>
<dbReference type="PANTHER" id="PTHR10281:SF76">
    <property type="entry name" value="CALCUTTA CUP-RELATED"/>
    <property type="match status" value="1"/>
</dbReference>
<organism evidence="3 4">
    <name type="scientific">Terfezia boudieri ATCC MYA-4762</name>
    <dbReference type="NCBI Taxonomy" id="1051890"/>
    <lineage>
        <taxon>Eukaryota</taxon>
        <taxon>Fungi</taxon>
        <taxon>Dikarya</taxon>
        <taxon>Ascomycota</taxon>
        <taxon>Pezizomycotina</taxon>
        <taxon>Pezizomycetes</taxon>
        <taxon>Pezizales</taxon>
        <taxon>Pezizaceae</taxon>
        <taxon>Terfezia</taxon>
    </lineage>
</organism>
<keyword evidence="4" id="KW-1185">Reference proteome</keyword>
<dbReference type="InterPro" id="IPR050577">
    <property type="entry name" value="MAPR/NEUFC/NENF-like"/>
</dbReference>
<dbReference type="SUPFAM" id="SSF55856">
    <property type="entry name" value="Cytochrome b5-like heme/steroid binding domain"/>
    <property type="match status" value="1"/>
</dbReference>
<dbReference type="GO" id="GO:0016020">
    <property type="term" value="C:membrane"/>
    <property type="evidence" value="ECO:0007669"/>
    <property type="project" value="TreeGrafter"/>
</dbReference>
<dbReference type="Gene3D" id="3.10.120.10">
    <property type="entry name" value="Cytochrome b5-like heme/steroid binding domain"/>
    <property type="match status" value="1"/>
</dbReference>
<dbReference type="InterPro" id="IPR036400">
    <property type="entry name" value="Cyt_B5-like_heme/steroid_sf"/>
</dbReference>
<feature type="non-terminal residue" evidence="3">
    <location>
        <position position="1"/>
    </location>
</feature>
<evidence type="ECO:0000313" key="3">
    <source>
        <dbReference type="EMBL" id="RPB20438.1"/>
    </source>
</evidence>
<dbReference type="InterPro" id="IPR001199">
    <property type="entry name" value="Cyt_B5-like_heme/steroid-bd"/>
</dbReference>
<dbReference type="Pfam" id="PF00173">
    <property type="entry name" value="Cyt-b5"/>
    <property type="match status" value="1"/>
</dbReference>
<gene>
    <name evidence="3" type="ORF">L211DRAFT_756530</name>
</gene>
<name>A0A3N4LFF6_9PEZI</name>
<proteinExistence type="inferred from homology"/>
<accession>A0A3N4LFF6</accession>
<evidence type="ECO:0000256" key="1">
    <source>
        <dbReference type="ARBA" id="ARBA00038357"/>
    </source>
</evidence>
<dbReference type="SMART" id="SM01117">
    <property type="entry name" value="Cyt-b5"/>
    <property type="match status" value="1"/>
</dbReference>
<dbReference type="EMBL" id="ML121571">
    <property type="protein sequence ID" value="RPB20438.1"/>
    <property type="molecule type" value="Genomic_DNA"/>
</dbReference>
<protein>
    <submittedName>
        <fullName evidence="3">Cytochrome b5</fullName>
    </submittedName>
</protein>
<dbReference type="AlphaFoldDB" id="A0A3N4LFF6"/>
<feature type="domain" description="Cytochrome b5 heme-binding" evidence="2">
    <location>
        <begin position="51"/>
        <end position="132"/>
    </location>
</feature>
<dbReference type="GO" id="GO:0012505">
    <property type="term" value="C:endomembrane system"/>
    <property type="evidence" value="ECO:0007669"/>
    <property type="project" value="TreeGrafter"/>
</dbReference>
<evidence type="ECO:0000313" key="4">
    <source>
        <dbReference type="Proteomes" id="UP000267821"/>
    </source>
</evidence>
<dbReference type="InParanoid" id="A0A3N4LFF6"/>
<reference evidence="3 4" key="1">
    <citation type="journal article" date="2018" name="Nat. Ecol. Evol.">
        <title>Pezizomycetes genomes reveal the molecular basis of ectomycorrhizal truffle lifestyle.</title>
        <authorList>
            <person name="Murat C."/>
            <person name="Payen T."/>
            <person name="Noel B."/>
            <person name="Kuo A."/>
            <person name="Morin E."/>
            <person name="Chen J."/>
            <person name="Kohler A."/>
            <person name="Krizsan K."/>
            <person name="Balestrini R."/>
            <person name="Da Silva C."/>
            <person name="Montanini B."/>
            <person name="Hainaut M."/>
            <person name="Levati E."/>
            <person name="Barry K.W."/>
            <person name="Belfiori B."/>
            <person name="Cichocki N."/>
            <person name="Clum A."/>
            <person name="Dockter R.B."/>
            <person name="Fauchery L."/>
            <person name="Guy J."/>
            <person name="Iotti M."/>
            <person name="Le Tacon F."/>
            <person name="Lindquist E.A."/>
            <person name="Lipzen A."/>
            <person name="Malagnac F."/>
            <person name="Mello A."/>
            <person name="Molinier V."/>
            <person name="Miyauchi S."/>
            <person name="Poulain J."/>
            <person name="Riccioni C."/>
            <person name="Rubini A."/>
            <person name="Sitrit Y."/>
            <person name="Splivallo R."/>
            <person name="Traeger S."/>
            <person name="Wang M."/>
            <person name="Zifcakova L."/>
            <person name="Wipf D."/>
            <person name="Zambonelli A."/>
            <person name="Paolocci F."/>
            <person name="Nowrousian M."/>
            <person name="Ottonello S."/>
            <person name="Baldrian P."/>
            <person name="Spatafora J.W."/>
            <person name="Henrissat B."/>
            <person name="Nagy L.G."/>
            <person name="Aury J.M."/>
            <person name="Wincker P."/>
            <person name="Grigoriev I.V."/>
            <person name="Bonfante P."/>
            <person name="Martin F.M."/>
        </authorList>
    </citation>
    <scope>NUCLEOTIDE SEQUENCE [LARGE SCALE GENOMIC DNA]</scope>
    <source>
        <strain evidence="3 4">ATCC MYA-4762</strain>
    </source>
</reference>
<dbReference type="STRING" id="1051890.A0A3N4LFF6"/>
<comment type="similarity">
    <text evidence="1">Belongs to the cytochrome b5 family. MAPR subfamily.</text>
</comment>